<keyword evidence="3" id="KW-1185">Reference proteome</keyword>
<evidence type="ECO:0000313" key="2">
    <source>
        <dbReference type="EMBL" id="KAK5169436.1"/>
    </source>
</evidence>
<organism evidence="2 3">
    <name type="scientific">Saxophila tyrrhenica</name>
    <dbReference type="NCBI Taxonomy" id="1690608"/>
    <lineage>
        <taxon>Eukaryota</taxon>
        <taxon>Fungi</taxon>
        <taxon>Dikarya</taxon>
        <taxon>Ascomycota</taxon>
        <taxon>Pezizomycotina</taxon>
        <taxon>Dothideomycetes</taxon>
        <taxon>Dothideomycetidae</taxon>
        <taxon>Mycosphaerellales</taxon>
        <taxon>Extremaceae</taxon>
        <taxon>Saxophila</taxon>
    </lineage>
</organism>
<evidence type="ECO:0000256" key="1">
    <source>
        <dbReference type="SAM" id="MobiDB-lite"/>
    </source>
</evidence>
<accession>A0AAV9P8Q2</accession>
<feature type="region of interest" description="Disordered" evidence="1">
    <location>
        <begin position="139"/>
        <end position="173"/>
    </location>
</feature>
<dbReference type="AlphaFoldDB" id="A0AAV9P8Q2"/>
<protein>
    <submittedName>
        <fullName evidence="2">Uncharacterized protein</fullName>
    </submittedName>
</protein>
<evidence type="ECO:0000313" key="3">
    <source>
        <dbReference type="Proteomes" id="UP001337655"/>
    </source>
</evidence>
<dbReference type="RefSeq" id="XP_064658782.1">
    <property type="nucleotide sequence ID" value="XM_064802657.1"/>
</dbReference>
<dbReference type="Proteomes" id="UP001337655">
    <property type="component" value="Unassembled WGS sequence"/>
</dbReference>
<proteinExistence type="predicted"/>
<feature type="region of interest" description="Disordered" evidence="1">
    <location>
        <begin position="196"/>
        <end position="281"/>
    </location>
</feature>
<gene>
    <name evidence="2" type="ORF">LTR77_005412</name>
</gene>
<name>A0AAV9P8Q2_9PEZI</name>
<sequence>MGIHDLESSLGLMQSVGSSNVDARSYSLTALADLHTSIKRMKKAFRPQLSGSFSDPSKLRAEADALFDRLGPQLWPDPEQVDTSSWLSNPKIDNLSGHWRHHREFKVPAVREELCEHLVQLIYEKCYYERQQSSQENAVSAASYVPEKGVETDSSPSPERGAPSELASPRCTPPTALIGGIIRKFSITSLSEFGDGDNLSAEQTSPKALEPVPGSATGVLPSSSGYRDRTGRSEQNHSPESTMPPPPQPSAHRPSKRPKRPLSPSSHDQASAHEPPKKQTE</sequence>
<dbReference type="GeneID" id="89926753"/>
<comment type="caution">
    <text evidence="2">The sequence shown here is derived from an EMBL/GenBank/DDBJ whole genome shotgun (WGS) entry which is preliminary data.</text>
</comment>
<feature type="compositionally biased region" description="Basic and acidic residues" evidence="1">
    <location>
        <begin position="270"/>
        <end position="281"/>
    </location>
</feature>
<dbReference type="EMBL" id="JAVRRT010000008">
    <property type="protein sequence ID" value="KAK5169436.1"/>
    <property type="molecule type" value="Genomic_DNA"/>
</dbReference>
<feature type="compositionally biased region" description="Basic and acidic residues" evidence="1">
    <location>
        <begin position="226"/>
        <end position="237"/>
    </location>
</feature>
<reference evidence="2 3" key="1">
    <citation type="submission" date="2023-08" db="EMBL/GenBank/DDBJ databases">
        <title>Black Yeasts Isolated from many extreme environments.</title>
        <authorList>
            <person name="Coleine C."/>
            <person name="Stajich J.E."/>
            <person name="Selbmann L."/>
        </authorList>
    </citation>
    <scope>NUCLEOTIDE SEQUENCE [LARGE SCALE GENOMIC DNA]</scope>
    <source>
        <strain evidence="2 3">CCFEE 5935</strain>
    </source>
</reference>